<proteinExistence type="predicted"/>
<organism evidence="5 6">
    <name type="scientific">Teratosphaeria nubilosa</name>
    <dbReference type="NCBI Taxonomy" id="161662"/>
    <lineage>
        <taxon>Eukaryota</taxon>
        <taxon>Fungi</taxon>
        <taxon>Dikarya</taxon>
        <taxon>Ascomycota</taxon>
        <taxon>Pezizomycotina</taxon>
        <taxon>Dothideomycetes</taxon>
        <taxon>Dothideomycetidae</taxon>
        <taxon>Mycosphaerellales</taxon>
        <taxon>Teratosphaeriaceae</taxon>
        <taxon>Teratosphaeria</taxon>
    </lineage>
</organism>
<protein>
    <recommendedName>
        <fullName evidence="4">Zn(2)-C6 fungal-type domain-containing protein</fullName>
    </recommendedName>
</protein>
<evidence type="ECO:0000313" key="6">
    <source>
        <dbReference type="Proteomes" id="UP000799436"/>
    </source>
</evidence>
<dbReference type="CDD" id="cd00067">
    <property type="entry name" value="GAL4"/>
    <property type="match status" value="1"/>
</dbReference>
<name>A0A6G1L7L8_9PEZI</name>
<comment type="subcellular location">
    <subcellularLocation>
        <location evidence="1">Nucleus</location>
    </subcellularLocation>
</comment>
<dbReference type="SMART" id="SM00066">
    <property type="entry name" value="GAL4"/>
    <property type="match status" value="1"/>
</dbReference>
<dbReference type="Pfam" id="PF00172">
    <property type="entry name" value="Zn_clus"/>
    <property type="match status" value="1"/>
</dbReference>
<dbReference type="Gene3D" id="4.10.240.10">
    <property type="entry name" value="Zn(2)-C6 fungal-type DNA-binding domain"/>
    <property type="match status" value="1"/>
</dbReference>
<evidence type="ECO:0000259" key="4">
    <source>
        <dbReference type="PROSITE" id="PS50048"/>
    </source>
</evidence>
<dbReference type="PROSITE" id="PS50048">
    <property type="entry name" value="ZN2_CY6_FUNGAL_2"/>
    <property type="match status" value="1"/>
</dbReference>
<accession>A0A6G1L7L8</accession>
<gene>
    <name evidence="5" type="ORF">EJ03DRAFT_327894</name>
</gene>
<dbReference type="SUPFAM" id="SSF57701">
    <property type="entry name" value="Zn2/Cys6 DNA-binding domain"/>
    <property type="match status" value="1"/>
</dbReference>
<feature type="region of interest" description="Disordered" evidence="3">
    <location>
        <begin position="94"/>
        <end position="126"/>
    </location>
</feature>
<dbReference type="GO" id="GO:0005634">
    <property type="term" value="C:nucleus"/>
    <property type="evidence" value="ECO:0007669"/>
    <property type="project" value="UniProtKB-SubCell"/>
</dbReference>
<dbReference type="AlphaFoldDB" id="A0A6G1L7L8"/>
<dbReference type="PANTHER" id="PTHR37534">
    <property type="entry name" value="TRANSCRIPTIONAL ACTIVATOR PROTEIN UGA3"/>
    <property type="match status" value="1"/>
</dbReference>
<evidence type="ECO:0000256" key="2">
    <source>
        <dbReference type="ARBA" id="ARBA00023242"/>
    </source>
</evidence>
<dbReference type="Proteomes" id="UP000799436">
    <property type="component" value="Unassembled WGS sequence"/>
</dbReference>
<keyword evidence="6" id="KW-1185">Reference proteome</keyword>
<dbReference type="GO" id="GO:0008270">
    <property type="term" value="F:zinc ion binding"/>
    <property type="evidence" value="ECO:0007669"/>
    <property type="project" value="InterPro"/>
</dbReference>
<keyword evidence="2" id="KW-0539">Nucleus</keyword>
<dbReference type="PANTHER" id="PTHR37534:SF46">
    <property type="entry name" value="ZN(II)2CYS6 TRANSCRIPTION FACTOR (EUROFUNG)"/>
    <property type="match status" value="1"/>
</dbReference>
<dbReference type="EMBL" id="ML995839">
    <property type="protein sequence ID" value="KAF2768931.1"/>
    <property type="molecule type" value="Genomic_DNA"/>
</dbReference>
<evidence type="ECO:0000313" key="5">
    <source>
        <dbReference type="EMBL" id="KAF2768931.1"/>
    </source>
</evidence>
<dbReference type="GO" id="GO:0000981">
    <property type="term" value="F:DNA-binding transcription factor activity, RNA polymerase II-specific"/>
    <property type="evidence" value="ECO:0007669"/>
    <property type="project" value="InterPro"/>
</dbReference>
<sequence length="595" mass="64850">MEHHLASSVSTFRVAALPPSSPDGSRLMKRSRQGCLECRRRHRKCDEVKPRCGYCSSADRDCVYTRQLAWGGRSFKKSRFGKCLEAGVKLIRNEDAPDSDPKQAPSGFVYSGGPLPTDTAVSQAPGNEHSTVGFVKFGGLGTDATSLGGDNAERKDSMVSAAAGDAECVPRPPDPLISLPLGLRELWDHAFRRSFPLLSTHQGSCDRLCSTLFPLALDSPHLQAAITALSATHRRAAGSPTGPEVPRLRFRSVRLLRDAIEGPLPPSELVKLLATALVLCLADLASSDGEALLFRTHLSGAACMIRQMERLGLAERKSATLRPLIRLYNSLQTVVHACAFRNFEESPVKATGDLDKPGVDDMTGFSTALIPIFKSVNQLHSIARSQQPFDCKGHYYSPVRYCKSLLEHHSQILLERVNRHMAFHRQCGIMLSSPLPATIATEITVLNEAWHHAALIQIWTHGELQSEQLSLHDKVETIITLIQSMKIVPGPCPAIAAVPVLFIAGGVARADTQRDAIRGLLGQMETCFGMGNVRSTMRYLETIWADRGIVEVCSPGAPSNGSAPSSSCSENHSLVGRLLQDRHLTAVEHSVHHER</sequence>
<dbReference type="Pfam" id="PF11951">
    <property type="entry name" value="Fungal_trans_2"/>
    <property type="match status" value="1"/>
</dbReference>
<dbReference type="InterPro" id="IPR036864">
    <property type="entry name" value="Zn2-C6_fun-type_DNA-bd_sf"/>
</dbReference>
<feature type="domain" description="Zn(2)-C6 fungal-type" evidence="4">
    <location>
        <begin position="34"/>
        <end position="64"/>
    </location>
</feature>
<reference evidence="5" key="1">
    <citation type="journal article" date="2020" name="Stud. Mycol.">
        <title>101 Dothideomycetes genomes: a test case for predicting lifestyles and emergence of pathogens.</title>
        <authorList>
            <person name="Haridas S."/>
            <person name="Albert R."/>
            <person name="Binder M."/>
            <person name="Bloem J."/>
            <person name="Labutti K."/>
            <person name="Salamov A."/>
            <person name="Andreopoulos B."/>
            <person name="Baker S."/>
            <person name="Barry K."/>
            <person name="Bills G."/>
            <person name="Bluhm B."/>
            <person name="Cannon C."/>
            <person name="Castanera R."/>
            <person name="Culley D."/>
            <person name="Daum C."/>
            <person name="Ezra D."/>
            <person name="Gonzalez J."/>
            <person name="Henrissat B."/>
            <person name="Kuo A."/>
            <person name="Liang C."/>
            <person name="Lipzen A."/>
            <person name="Lutzoni F."/>
            <person name="Magnuson J."/>
            <person name="Mondo S."/>
            <person name="Nolan M."/>
            <person name="Ohm R."/>
            <person name="Pangilinan J."/>
            <person name="Park H.-J."/>
            <person name="Ramirez L."/>
            <person name="Alfaro M."/>
            <person name="Sun H."/>
            <person name="Tritt A."/>
            <person name="Yoshinaga Y."/>
            <person name="Zwiers L.-H."/>
            <person name="Turgeon B."/>
            <person name="Goodwin S."/>
            <person name="Spatafora J."/>
            <person name="Crous P."/>
            <person name="Grigoriev I."/>
        </authorList>
    </citation>
    <scope>NUCLEOTIDE SEQUENCE</scope>
    <source>
        <strain evidence="5">CBS 116005</strain>
    </source>
</reference>
<evidence type="ECO:0000256" key="1">
    <source>
        <dbReference type="ARBA" id="ARBA00004123"/>
    </source>
</evidence>
<evidence type="ECO:0000256" key="3">
    <source>
        <dbReference type="SAM" id="MobiDB-lite"/>
    </source>
</evidence>
<dbReference type="InterPro" id="IPR021858">
    <property type="entry name" value="Fun_TF"/>
</dbReference>
<dbReference type="OrthoDB" id="5333823at2759"/>
<dbReference type="PROSITE" id="PS00463">
    <property type="entry name" value="ZN2_CY6_FUNGAL_1"/>
    <property type="match status" value="1"/>
</dbReference>
<dbReference type="InterPro" id="IPR001138">
    <property type="entry name" value="Zn2Cys6_DnaBD"/>
</dbReference>